<sequence length="264" mass="30013">MPFAWRRSISPTLPTSQTFLQRCCGRARYTPVLLSTALNSWCSVIIPTLNEERHLPDTLRRLPLEEVEVVISDGGSSDNTRQIARSFGAIVVVSPPGRARQLNTGARAASGQWFYFLHADTTPPQNLSLHLRAAAQIGLPARFAVRFDREDENRWLALFGRMSKYDVSVFRFGDQSLFLSREQFQSSGGYREDHELMEGHELARRIEKSAGGFRVMNGAVTTSSRRYLRYGVVFTQLVFVLIVALYYSGIPQRRLVEIYKWAFS</sequence>
<dbReference type="Pfam" id="PF00535">
    <property type="entry name" value="Glycos_transf_2"/>
    <property type="match status" value="1"/>
</dbReference>
<accession>A0A5C7FSL2</accession>
<dbReference type="Gene3D" id="3.90.550.10">
    <property type="entry name" value="Spore Coat Polysaccharide Biosynthesis Protein SpsA, Chain A"/>
    <property type="match status" value="1"/>
</dbReference>
<keyword evidence="3" id="KW-0328">Glycosyltransferase</keyword>
<dbReference type="InterPro" id="IPR029044">
    <property type="entry name" value="Nucleotide-diphossugar_trans"/>
</dbReference>
<dbReference type="GO" id="GO:0005886">
    <property type="term" value="C:plasma membrane"/>
    <property type="evidence" value="ECO:0007669"/>
    <property type="project" value="UniProtKB-SubCell"/>
</dbReference>
<comment type="caution">
    <text evidence="8">The sequence shown here is derived from an EMBL/GenBank/DDBJ whole genome shotgun (WGS) entry which is preliminary data.</text>
</comment>
<dbReference type="PANTHER" id="PTHR43646">
    <property type="entry name" value="GLYCOSYLTRANSFERASE"/>
    <property type="match status" value="1"/>
</dbReference>
<dbReference type="SUPFAM" id="SSF53448">
    <property type="entry name" value="Nucleotide-diphospho-sugar transferases"/>
    <property type="match status" value="1"/>
</dbReference>
<dbReference type="PANTHER" id="PTHR43646:SF2">
    <property type="entry name" value="GLYCOSYLTRANSFERASE 2-LIKE DOMAIN-CONTAINING PROTEIN"/>
    <property type="match status" value="1"/>
</dbReference>
<keyword evidence="4 8" id="KW-0808">Transferase</keyword>
<reference evidence="8 9" key="1">
    <citation type="submission" date="2019-08" db="EMBL/GenBank/DDBJ databases">
        <title>Lewinella sp. strain SSH13 Genome sequencing and assembly.</title>
        <authorList>
            <person name="Kim I."/>
        </authorList>
    </citation>
    <scope>NUCLEOTIDE SEQUENCE [LARGE SCALE GENOMIC DNA]</scope>
    <source>
        <strain evidence="8 9">SSH13</strain>
    </source>
</reference>
<feature type="transmembrane region" description="Helical" evidence="6">
    <location>
        <begin position="227"/>
        <end position="247"/>
    </location>
</feature>
<evidence type="ECO:0000259" key="7">
    <source>
        <dbReference type="Pfam" id="PF00535"/>
    </source>
</evidence>
<keyword evidence="5 6" id="KW-0472">Membrane</keyword>
<evidence type="ECO:0000256" key="3">
    <source>
        <dbReference type="ARBA" id="ARBA00022676"/>
    </source>
</evidence>
<keyword evidence="2" id="KW-1003">Cell membrane</keyword>
<dbReference type="InterPro" id="IPR001173">
    <property type="entry name" value="Glyco_trans_2-like"/>
</dbReference>
<dbReference type="EMBL" id="VOXD01000016">
    <property type="protein sequence ID" value="TXF89198.1"/>
    <property type="molecule type" value="Genomic_DNA"/>
</dbReference>
<protein>
    <submittedName>
        <fullName evidence="8">Glycosyltransferase</fullName>
    </submittedName>
</protein>
<proteinExistence type="predicted"/>
<dbReference type="Proteomes" id="UP000321907">
    <property type="component" value="Unassembled WGS sequence"/>
</dbReference>
<dbReference type="NCBIfam" id="TIGR04283">
    <property type="entry name" value="glyco_like_mftF"/>
    <property type="match status" value="1"/>
</dbReference>
<comment type="subcellular location">
    <subcellularLocation>
        <location evidence="1">Cell membrane</location>
    </subcellularLocation>
</comment>
<keyword evidence="6" id="KW-1133">Transmembrane helix</keyword>
<organism evidence="8 9">
    <name type="scientific">Neolewinella aurantiaca</name>
    <dbReference type="NCBI Taxonomy" id="2602767"/>
    <lineage>
        <taxon>Bacteria</taxon>
        <taxon>Pseudomonadati</taxon>
        <taxon>Bacteroidota</taxon>
        <taxon>Saprospiria</taxon>
        <taxon>Saprospirales</taxon>
        <taxon>Lewinellaceae</taxon>
        <taxon>Neolewinella</taxon>
    </lineage>
</organism>
<dbReference type="InterPro" id="IPR026461">
    <property type="entry name" value="Trfase_2_rSAM/seldom_assoc"/>
</dbReference>
<evidence type="ECO:0000313" key="8">
    <source>
        <dbReference type="EMBL" id="TXF89198.1"/>
    </source>
</evidence>
<feature type="domain" description="Glycosyltransferase 2-like" evidence="7">
    <location>
        <begin position="43"/>
        <end position="134"/>
    </location>
</feature>
<dbReference type="GO" id="GO:0016757">
    <property type="term" value="F:glycosyltransferase activity"/>
    <property type="evidence" value="ECO:0007669"/>
    <property type="project" value="UniProtKB-KW"/>
</dbReference>
<gene>
    <name evidence="8" type="ORF">FUA23_11850</name>
</gene>
<dbReference type="AlphaFoldDB" id="A0A5C7FSL2"/>
<keyword evidence="9" id="KW-1185">Reference proteome</keyword>
<keyword evidence="6" id="KW-0812">Transmembrane</keyword>
<name>A0A5C7FSL2_9BACT</name>
<dbReference type="OrthoDB" id="9815923at2"/>
<evidence type="ECO:0000313" key="9">
    <source>
        <dbReference type="Proteomes" id="UP000321907"/>
    </source>
</evidence>
<evidence type="ECO:0000256" key="2">
    <source>
        <dbReference type="ARBA" id="ARBA00022475"/>
    </source>
</evidence>
<evidence type="ECO:0000256" key="1">
    <source>
        <dbReference type="ARBA" id="ARBA00004236"/>
    </source>
</evidence>
<evidence type="ECO:0000256" key="4">
    <source>
        <dbReference type="ARBA" id="ARBA00022679"/>
    </source>
</evidence>
<dbReference type="CDD" id="cd02522">
    <property type="entry name" value="GT_2_like_a"/>
    <property type="match status" value="1"/>
</dbReference>
<evidence type="ECO:0000256" key="5">
    <source>
        <dbReference type="ARBA" id="ARBA00023136"/>
    </source>
</evidence>
<evidence type="ECO:0000256" key="6">
    <source>
        <dbReference type="SAM" id="Phobius"/>
    </source>
</evidence>